<comment type="caution">
    <text evidence="1">The sequence shown here is derived from an EMBL/GenBank/DDBJ whole genome shotgun (WGS) entry which is preliminary data.</text>
</comment>
<accession>A0AB37C9W9</accession>
<evidence type="ECO:0008006" key="3">
    <source>
        <dbReference type="Google" id="ProtNLM"/>
    </source>
</evidence>
<dbReference type="Proteomes" id="UP000247117">
    <property type="component" value="Unassembled WGS sequence"/>
</dbReference>
<sequence>MKETDVLLREDGVLTDLYNQINDESLRSDEKLKDTLIIIGNGFTISLLNGVEINSSKPLSNFQCKNIKIDCMSKMPGLESIIEEGKKIYPDNDFKVFEYLLNKYSEKQNYLCYMRRYIIYAYSKLYIEGLKHINYSEWKWTKWFKENKNRICGIYDLNYDLFLEDLLNFLNISYYRVSTISHQKHIYCKKLNYMIPIYKPHGSIDFDIYQNFIHMPEEGVWSTETNENQCCINGLYVMSEISRMELLKPRFEVDLIPPNSTNIYRNLSWIKQIYNQMSYDIKNIKNIICFGFSYSEFDQPEFEEILDKCNNKDIKIYDININENHNLAEYVTKKGFTYIFKNAMSYECNI</sequence>
<dbReference type="EMBL" id="PJTB01000001">
    <property type="protein sequence ID" value="PWX41797.1"/>
    <property type="molecule type" value="Genomic_DNA"/>
</dbReference>
<evidence type="ECO:0000313" key="1">
    <source>
        <dbReference type="EMBL" id="PWX41797.1"/>
    </source>
</evidence>
<organism evidence="1 2">
    <name type="scientific">Clostridium perfringens</name>
    <dbReference type="NCBI Taxonomy" id="1502"/>
    <lineage>
        <taxon>Bacteria</taxon>
        <taxon>Bacillati</taxon>
        <taxon>Bacillota</taxon>
        <taxon>Clostridia</taxon>
        <taxon>Eubacteriales</taxon>
        <taxon>Clostridiaceae</taxon>
        <taxon>Clostridium</taxon>
    </lineage>
</organism>
<name>A0AB37C9W9_CLOPF</name>
<dbReference type="AlphaFoldDB" id="A0AB37C9W9"/>
<evidence type="ECO:0000313" key="2">
    <source>
        <dbReference type="Proteomes" id="UP000247117"/>
    </source>
</evidence>
<protein>
    <recommendedName>
        <fullName evidence="3">SIR2-like domain-containing protein</fullName>
    </recommendedName>
</protein>
<dbReference type="RefSeq" id="WP_004457292.1">
    <property type="nucleotide sequence ID" value="NZ_CATNXU010000001.1"/>
</dbReference>
<gene>
    <name evidence="1" type="ORF">CYK91_01320</name>
</gene>
<reference evidence="1 2" key="1">
    <citation type="journal article" date="2018" name="BMC Genomics">
        <title>Whole genome analysis reveals the diversity and evolutionary relationships between necrotic enteritis-causing strains of Clostridium perfringens.</title>
        <authorList>
            <person name="Lacey J.A."/>
            <person name="Allnutt T.R."/>
            <person name="Vezina B."/>
            <person name="Van T.T.H."/>
            <person name="Stent T."/>
            <person name="Han X."/>
            <person name="Rood J.I."/>
            <person name="Wade B."/>
            <person name="Keyburn A.L."/>
            <person name="Seeman T."/>
            <person name="Chen H."/>
            <person name="Haring V."/>
            <person name="Johanesen P.A."/>
            <person name="Lyras D."/>
            <person name="Moore R.J."/>
        </authorList>
    </citation>
    <scope>NUCLEOTIDE SEQUENCE [LARGE SCALE GENOMIC DNA]</scope>
    <source>
        <strain evidence="1 2">EUR-NE15</strain>
    </source>
</reference>
<proteinExistence type="predicted"/>